<dbReference type="InterPro" id="IPR036880">
    <property type="entry name" value="Kunitz_BPTI_sf"/>
</dbReference>
<feature type="non-terminal residue" evidence="3">
    <location>
        <position position="1"/>
    </location>
</feature>
<keyword evidence="5" id="KW-1185">Reference proteome</keyword>
<organism evidence="3">
    <name type="scientific">Capitella teleta</name>
    <name type="common">Polychaete worm</name>
    <dbReference type="NCBI Taxonomy" id="283909"/>
    <lineage>
        <taxon>Eukaryota</taxon>
        <taxon>Metazoa</taxon>
        <taxon>Spiralia</taxon>
        <taxon>Lophotrochozoa</taxon>
        <taxon>Annelida</taxon>
        <taxon>Polychaeta</taxon>
        <taxon>Sedentaria</taxon>
        <taxon>Scolecida</taxon>
        <taxon>Capitellidae</taxon>
        <taxon>Capitella</taxon>
    </lineage>
</organism>
<feature type="domain" description="BPTI/Kunitz inhibitor" evidence="2">
    <location>
        <begin position="4"/>
        <end position="55"/>
    </location>
</feature>
<name>R7VIH9_CAPTE</name>
<evidence type="ECO:0000256" key="1">
    <source>
        <dbReference type="ARBA" id="ARBA00023157"/>
    </source>
</evidence>
<accession>R7VIH9</accession>
<dbReference type="STRING" id="283909.R7VIH9"/>
<dbReference type="GO" id="GO:0005615">
    <property type="term" value="C:extracellular space"/>
    <property type="evidence" value="ECO:0007669"/>
    <property type="project" value="TreeGrafter"/>
</dbReference>
<protein>
    <recommendedName>
        <fullName evidence="2">BPTI/Kunitz inhibitor domain-containing protein</fullName>
    </recommendedName>
</protein>
<dbReference type="EMBL" id="AMQN01018011">
    <property type="status" value="NOT_ANNOTATED_CDS"/>
    <property type="molecule type" value="Genomic_DNA"/>
</dbReference>
<dbReference type="FunCoup" id="R7VIH9">
    <property type="interactions" value="24"/>
</dbReference>
<dbReference type="AlphaFoldDB" id="R7VIH9"/>
<dbReference type="Proteomes" id="UP000014760">
    <property type="component" value="Unassembled WGS sequence"/>
</dbReference>
<reference evidence="5" key="1">
    <citation type="submission" date="2012-12" db="EMBL/GenBank/DDBJ databases">
        <authorList>
            <person name="Hellsten U."/>
            <person name="Grimwood J."/>
            <person name="Chapman J.A."/>
            <person name="Shapiro H."/>
            <person name="Aerts A."/>
            <person name="Otillar R.P."/>
            <person name="Terry A.Y."/>
            <person name="Boore J.L."/>
            <person name="Simakov O."/>
            <person name="Marletaz F."/>
            <person name="Cho S.-J."/>
            <person name="Edsinger-Gonzales E."/>
            <person name="Havlak P."/>
            <person name="Kuo D.-H."/>
            <person name="Larsson T."/>
            <person name="Lv J."/>
            <person name="Arendt D."/>
            <person name="Savage R."/>
            <person name="Osoegawa K."/>
            <person name="de Jong P."/>
            <person name="Lindberg D.R."/>
            <person name="Seaver E.C."/>
            <person name="Weisblat D.A."/>
            <person name="Putnam N.H."/>
            <person name="Grigoriev I.V."/>
            <person name="Rokhsar D.S."/>
        </authorList>
    </citation>
    <scope>NUCLEOTIDE SEQUENCE</scope>
    <source>
        <strain evidence="5">I ESC-2004</strain>
    </source>
</reference>
<dbReference type="SUPFAM" id="SSF57362">
    <property type="entry name" value="BPTI-like"/>
    <property type="match status" value="1"/>
</dbReference>
<dbReference type="HOGENOM" id="CLU_164133_4_1_1"/>
<evidence type="ECO:0000259" key="2">
    <source>
        <dbReference type="PROSITE" id="PS50279"/>
    </source>
</evidence>
<sequence>PQECLMAPDPGNCGGVQRERWFFSPEAKQCRLFGYSGCQGNANNFATIEDCMAKC</sequence>
<dbReference type="Gene3D" id="4.10.410.10">
    <property type="entry name" value="Pancreatic trypsin inhibitor Kunitz domain"/>
    <property type="match status" value="1"/>
</dbReference>
<dbReference type="SMART" id="SM00131">
    <property type="entry name" value="KU"/>
    <property type="match status" value="1"/>
</dbReference>
<feature type="non-terminal residue" evidence="3">
    <location>
        <position position="55"/>
    </location>
</feature>
<reference evidence="4" key="3">
    <citation type="submission" date="2015-06" db="UniProtKB">
        <authorList>
            <consortium name="EnsemblMetazoa"/>
        </authorList>
    </citation>
    <scope>IDENTIFICATION</scope>
</reference>
<dbReference type="Pfam" id="PF00014">
    <property type="entry name" value="Kunitz_BPTI"/>
    <property type="match status" value="1"/>
</dbReference>
<dbReference type="InterPro" id="IPR002223">
    <property type="entry name" value="Kunitz_BPTI"/>
</dbReference>
<keyword evidence="1" id="KW-1015">Disulfide bond</keyword>
<evidence type="ECO:0000313" key="4">
    <source>
        <dbReference type="EnsemblMetazoa" id="CapteP50617"/>
    </source>
</evidence>
<gene>
    <name evidence="3" type="ORF">CAPTEDRAFT_50617</name>
</gene>
<dbReference type="MEROPS" id="I02.978"/>
<dbReference type="PROSITE" id="PS00280">
    <property type="entry name" value="BPTI_KUNITZ_1"/>
    <property type="match status" value="1"/>
</dbReference>
<dbReference type="PROSITE" id="PS50279">
    <property type="entry name" value="BPTI_KUNITZ_2"/>
    <property type="match status" value="1"/>
</dbReference>
<dbReference type="InterPro" id="IPR020901">
    <property type="entry name" value="Prtase_inh_Kunz-CS"/>
</dbReference>
<dbReference type="PANTHER" id="PTHR10083:SF374">
    <property type="entry name" value="BPTI_KUNITZ INHIBITOR DOMAIN-CONTAINING PROTEIN"/>
    <property type="match status" value="1"/>
</dbReference>
<dbReference type="EMBL" id="KB293770">
    <property type="protein sequence ID" value="ELU15520.1"/>
    <property type="molecule type" value="Genomic_DNA"/>
</dbReference>
<reference evidence="3 5" key="2">
    <citation type="journal article" date="2013" name="Nature">
        <title>Insights into bilaterian evolution from three spiralian genomes.</title>
        <authorList>
            <person name="Simakov O."/>
            <person name="Marletaz F."/>
            <person name="Cho S.J."/>
            <person name="Edsinger-Gonzales E."/>
            <person name="Havlak P."/>
            <person name="Hellsten U."/>
            <person name="Kuo D.H."/>
            <person name="Larsson T."/>
            <person name="Lv J."/>
            <person name="Arendt D."/>
            <person name="Savage R."/>
            <person name="Osoegawa K."/>
            <person name="de Jong P."/>
            <person name="Grimwood J."/>
            <person name="Chapman J.A."/>
            <person name="Shapiro H."/>
            <person name="Aerts A."/>
            <person name="Otillar R.P."/>
            <person name="Terry A.Y."/>
            <person name="Boore J.L."/>
            <person name="Grigoriev I.V."/>
            <person name="Lindberg D.R."/>
            <person name="Seaver E.C."/>
            <person name="Weisblat D.A."/>
            <person name="Putnam N.H."/>
            <person name="Rokhsar D.S."/>
        </authorList>
    </citation>
    <scope>NUCLEOTIDE SEQUENCE</scope>
    <source>
        <strain evidence="3 5">I ESC-2004</strain>
    </source>
</reference>
<dbReference type="CDD" id="cd00109">
    <property type="entry name" value="Kunitz-type"/>
    <property type="match status" value="1"/>
</dbReference>
<dbReference type="OMA" id="RCLYAIE"/>
<dbReference type="EnsemblMetazoa" id="CapteT50617">
    <property type="protein sequence ID" value="CapteP50617"/>
    <property type="gene ID" value="CapteG50617"/>
</dbReference>
<dbReference type="PRINTS" id="PR00759">
    <property type="entry name" value="BASICPTASE"/>
</dbReference>
<dbReference type="PANTHER" id="PTHR10083">
    <property type="entry name" value="KUNITZ-TYPE PROTEASE INHIBITOR-RELATED"/>
    <property type="match status" value="1"/>
</dbReference>
<dbReference type="OrthoDB" id="4473401at2759"/>
<proteinExistence type="predicted"/>
<evidence type="ECO:0000313" key="5">
    <source>
        <dbReference type="Proteomes" id="UP000014760"/>
    </source>
</evidence>
<dbReference type="GO" id="GO:0004867">
    <property type="term" value="F:serine-type endopeptidase inhibitor activity"/>
    <property type="evidence" value="ECO:0007669"/>
    <property type="project" value="InterPro"/>
</dbReference>
<dbReference type="InterPro" id="IPR050098">
    <property type="entry name" value="TFPI/VKTCI-like"/>
</dbReference>
<evidence type="ECO:0000313" key="3">
    <source>
        <dbReference type="EMBL" id="ELU15520.1"/>
    </source>
</evidence>